<feature type="transmembrane region" description="Helical" evidence="5">
    <location>
        <begin position="178"/>
        <end position="199"/>
    </location>
</feature>
<feature type="transmembrane region" description="Helical" evidence="5">
    <location>
        <begin position="107"/>
        <end position="129"/>
    </location>
</feature>
<comment type="subcellular location">
    <subcellularLocation>
        <location evidence="1">Membrane</location>
    </subcellularLocation>
</comment>
<dbReference type="KEGG" id="ngr:NAEGRDRAFT_78960"/>
<feature type="domain" description="Fatty acid hydroxylase" evidence="6">
    <location>
        <begin position="119"/>
        <end position="243"/>
    </location>
</feature>
<dbReference type="VEuPathDB" id="AmoebaDB:NAEGRDRAFT_78960"/>
<name>D2V840_NAEGR</name>
<dbReference type="GO" id="GO:0016491">
    <property type="term" value="F:oxidoreductase activity"/>
    <property type="evidence" value="ECO:0007669"/>
    <property type="project" value="InterPro"/>
</dbReference>
<keyword evidence="4 5" id="KW-0472">Membrane</keyword>
<dbReference type="OMA" id="HENCAPR"/>
<sequence length="254" mass="30156">MYFTKPEDYGLLESGPTMNYWIWVPTFLTIASMMISVISQYFSYLWPAVEYKKQFKNKTTHYVFLSYAVNHTLSAILTTFTIAYARYYGTCYESNIFEMGVLELIKYILTVILCAVQQVVIYDFLIYLFHRSCHVNKWMYIHIHKWHHENNTPRGICDGIYGDAFEGTLVAYFAVGQMMFFSLPVSSICLFLLYISFFVQLNHSGRKVKIPYFYTFKSHAIHHRHFKYNFSEHIPLWDYLFGTLKLDEISDNQF</sequence>
<evidence type="ECO:0000256" key="1">
    <source>
        <dbReference type="ARBA" id="ARBA00004370"/>
    </source>
</evidence>
<dbReference type="PANTHER" id="PTHR11863">
    <property type="entry name" value="STEROL DESATURASE"/>
    <property type="match status" value="1"/>
</dbReference>
<evidence type="ECO:0000259" key="6">
    <source>
        <dbReference type="Pfam" id="PF04116"/>
    </source>
</evidence>
<evidence type="ECO:0000256" key="5">
    <source>
        <dbReference type="SAM" id="Phobius"/>
    </source>
</evidence>
<dbReference type="InParanoid" id="D2V840"/>
<dbReference type="GO" id="GO:0008610">
    <property type="term" value="P:lipid biosynthetic process"/>
    <property type="evidence" value="ECO:0007669"/>
    <property type="project" value="InterPro"/>
</dbReference>
<dbReference type="EMBL" id="GG738856">
    <property type="protein sequence ID" value="EFC46977.1"/>
    <property type="molecule type" value="Genomic_DNA"/>
</dbReference>
<evidence type="ECO:0000256" key="4">
    <source>
        <dbReference type="ARBA" id="ARBA00023136"/>
    </source>
</evidence>
<keyword evidence="3 5" id="KW-1133">Transmembrane helix</keyword>
<keyword evidence="2 5" id="KW-0812">Transmembrane</keyword>
<proteinExistence type="predicted"/>
<dbReference type="RefSeq" id="XP_002679721.1">
    <property type="nucleotide sequence ID" value="XM_002679675.1"/>
</dbReference>
<dbReference type="InterPro" id="IPR050307">
    <property type="entry name" value="Sterol_Desaturase_Related"/>
</dbReference>
<evidence type="ECO:0000313" key="7">
    <source>
        <dbReference type="EMBL" id="EFC46977.1"/>
    </source>
</evidence>
<reference evidence="7 8" key="1">
    <citation type="journal article" date="2010" name="Cell">
        <title>The genome of Naegleria gruberi illuminates early eukaryotic versatility.</title>
        <authorList>
            <person name="Fritz-Laylin L.K."/>
            <person name="Prochnik S.E."/>
            <person name="Ginger M.L."/>
            <person name="Dacks J.B."/>
            <person name="Carpenter M.L."/>
            <person name="Field M.C."/>
            <person name="Kuo A."/>
            <person name="Paredez A."/>
            <person name="Chapman J."/>
            <person name="Pham J."/>
            <person name="Shu S."/>
            <person name="Neupane R."/>
            <person name="Cipriano M."/>
            <person name="Mancuso J."/>
            <person name="Tu H."/>
            <person name="Salamov A."/>
            <person name="Lindquist E."/>
            <person name="Shapiro H."/>
            <person name="Lucas S."/>
            <person name="Grigoriev I.V."/>
            <person name="Cande W.Z."/>
            <person name="Fulton C."/>
            <person name="Rokhsar D.S."/>
            <person name="Dawson S.C."/>
        </authorList>
    </citation>
    <scope>NUCLEOTIDE SEQUENCE [LARGE SCALE GENOMIC DNA]</scope>
    <source>
        <strain evidence="7 8">NEG-M</strain>
    </source>
</reference>
<feature type="transmembrane region" description="Helical" evidence="5">
    <location>
        <begin position="62"/>
        <end position="87"/>
    </location>
</feature>
<evidence type="ECO:0000256" key="3">
    <source>
        <dbReference type="ARBA" id="ARBA00022989"/>
    </source>
</evidence>
<feature type="transmembrane region" description="Helical" evidence="5">
    <location>
        <begin position="20"/>
        <end position="42"/>
    </location>
</feature>
<dbReference type="InterPro" id="IPR006694">
    <property type="entry name" value="Fatty_acid_hydroxylase"/>
</dbReference>
<keyword evidence="8" id="KW-1185">Reference proteome</keyword>
<dbReference type="GeneID" id="8861290"/>
<evidence type="ECO:0000256" key="2">
    <source>
        <dbReference type="ARBA" id="ARBA00022692"/>
    </source>
</evidence>
<dbReference type="Proteomes" id="UP000006671">
    <property type="component" value="Unassembled WGS sequence"/>
</dbReference>
<gene>
    <name evidence="7" type="ORF">NAEGRDRAFT_78960</name>
</gene>
<evidence type="ECO:0000313" key="8">
    <source>
        <dbReference type="Proteomes" id="UP000006671"/>
    </source>
</evidence>
<dbReference type="GO" id="GO:0005506">
    <property type="term" value="F:iron ion binding"/>
    <property type="evidence" value="ECO:0007669"/>
    <property type="project" value="InterPro"/>
</dbReference>
<accession>D2V840</accession>
<dbReference type="AlphaFoldDB" id="D2V840"/>
<dbReference type="GO" id="GO:0016020">
    <property type="term" value="C:membrane"/>
    <property type="evidence" value="ECO:0007669"/>
    <property type="project" value="UniProtKB-SubCell"/>
</dbReference>
<dbReference type="Pfam" id="PF04116">
    <property type="entry name" value="FA_hydroxylase"/>
    <property type="match status" value="1"/>
</dbReference>
<organism evidence="8">
    <name type="scientific">Naegleria gruberi</name>
    <name type="common">Amoeba</name>
    <dbReference type="NCBI Taxonomy" id="5762"/>
    <lineage>
        <taxon>Eukaryota</taxon>
        <taxon>Discoba</taxon>
        <taxon>Heterolobosea</taxon>
        <taxon>Tetramitia</taxon>
        <taxon>Eutetramitia</taxon>
        <taxon>Vahlkampfiidae</taxon>
        <taxon>Naegleria</taxon>
    </lineage>
</organism>
<dbReference type="STRING" id="5762.D2V840"/>
<dbReference type="OrthoDB" id="408954at2759"/>
<protein>
    <submittedName>
        <fullName evidence="7">C-5 sterol desaturase</fullName>
    </submittedName>
</protein>